<name>A0ABY0HGD0_9PEZI</name>
<keyword evidence="2" id="KW-0813">Transport</keyword>
<comment type="similarity">
    <text evidence="1">Belongs to the SEC6 family.</text>
</comment>
<keyword evidence="6" id="KW-1185">Reference proteome</keyword>
<evidence type="ECO:0000313" key="5">
    <source>
        <dbReference type="EMBL" id="RYO92800.1"/>
    </source>
</evidence>
<keyword evidence="4" id="KW-0175">Coiled coil</keyword>
<proteinExistence type="inferred from homology"/>
<dbReference type="InterPro" id="IPR010326">
    <property type="entry name" value="EXOC3/Sec6"/>
</dbReference>
<evidence type="ECO:0000313" key="6">
    <source>
        <dbReference type="Proteomes" id="UP000294003"/>
    </source>
</evidence>
<dbReference type="Gene3D" id="1.10.357.70">
    <property type="entry name" value="Exocyst complex component Sec6, C-terminal domain"/>
    <property type="match status" value="1"/>
</dbReference>
<sequence>MDTPPVKLSELLRHPDDLDKIPAMKLEFTRKKNAVDSQLRGGLREQLETTQTGMNGLTDGQKTVQAIKEEMMKIDQLCSESQNMIKDFASINLVSQAHRNFGAVEAMVENLETFNTRLNRVENMLKEDEEDKETMPNLLNVHYELTQLRNIRDDAMEQIERAEDPSLQSTLEDYFARLDDAIEWFDEHVGLIALNVVNLVVADNTGLIVRLAIIVEAEEKSDQRVEALQEALKDHREMAFRFQSITDGAKKVRGYKKKFLEAIAINAKGQFAEVREEFLGDPTRLDKSMRWFFNDLNAVKQGMVPLMPKKWKILKTFGDIYHQLMHDFLIELIEDPESSSAHTLEIVNYPEKYYKKMKRLGFDESELKPHVIDNREQELVKDFRQLIIKFLDEWIERIFTQERRDFVDRNVEGSNLDQDEYGYFRTKHLVDMWRMLREQVDAAGNSQRTDVAEGVIDAMFLRLRDRQQSLQKMLEDEVEKYESGAVLELEGFQPLQDWLIATANDQMACIDDNEEEGKWGYLSSFKQKYEPLVIPQYMERSEAEIDTLRDGYVDLSTWCLNKFVKLVIAVDFKSVMPTFFTPKWYETTAMRQMIVTFEEYVNDYQQVLHHSLVEIFTEIFADELLVRYLMSVRNRGAKLRRGDPFSDKVFDDISTAFEFFNTLPNPDSIKQTWRVTEWFLKLLQEPKENIPDVFAGFKSLYWDLQITWVEAVLRARDDFERSMLNGIKARAAQMEVVRGPETIMGKVK</sequence>
<feature type="coiled-coil region" evidence="4">
    <location>
        <begin position="104"/>
        <end position="131"/>
    </location>
</feature>
<accession>A0ABY0HGD0</accession>
<reference evidence="5 6" key="1">
    <citation type="submission" date="2018-06" db="EMBL/GenBank/DDBJ databases">
        <title>Complete Genomes of Monosporascus.</title>
        <authorList>
            <person name="Robinson A.J."/>
            <person name="Natvig D.O."/>
        </authorList>
    </citation>
    <scope>NUCLEOTIDE SEQUENCE [LARGE SCALE GENOMIC DNA]</scope>
    <source>
        <strain evidence="5 6">CBS 609.92</strain>
    </source>
</reference>
<gene>
    <name evidence="5" type="ORF">DL762_001506</name>
</gene>
<evidence type="ECO:0000256" key="1">
    <source>
        <dbReference type="ARBA" id="ARBA00009447"/>
    </source>
</evidence>
<dbReference type="PANTHER" id="PTHR21292">
    <property type="entry name" value="EXOCYST COMPLEX COMPONENT SEC6-RELATED"/>
    <property type="match status" value="1"/>
</dbReference>
<evidence type="ECO:0000256" key="3">
    <source>
        <dbReference type="ARBA" id="ARBA00022483"/>
    </source>
</evidence>
<evidence type="ECO:0008006" key="7">
    <source>
        <dbReference type="Google" id="ProtNLM"/>
    </source>
</evidence>
<dbReference type="Proteomes" id="UP000294003">
    <property type="component" value="Unassembled WGS sequence"/>
</dbReference>
<evidence type="ECO:0000256" key="2">
    <source>
        <dbReference type="ARBA" id="ARBA00022448"/>
    </source>
</evidence>
<evidence type="ECO:0000256" key="4">
    <source>
        <dbReference type="SAM" id="Coils"/>
    </source>
</evidence>
<dbReference type="EMBL" id="QJNS01000024">
    <property type="protein sequence ID" value="RYO92800.1"/>
    <property type="molecule type" value="Genomic_DNA"/>
</dbReference>
<keyword evidence="3" id="KW-0268">Exocytosis</keyword>
<protein>
    <recommendedName>
        <fullName evidence="7">Exocyst complex component Sec6</fullName>
    </recommendedName>
</protein>
<dbReference type="InterPro" id="IPR042532">
    <property type="entry name" value="EXOC3/Sec6_C"/>
</dbReference>
<organism evidence="5 6">
    <name type="scientific">Monosporascus cannonballus</name>
    <dbReference type="NCBI Taxonomy" id="155416"/>
    <lineage>
        <taxon>Eukaryota</taxon>
        <taxon>Fungi</taxon>
        <taxon>Dikarya</taxon>
        <taxon>Ascomycota</taxon>
        <taxon>Pezizomycotina</taxon>
        <taxon>Sordariomycetes</taxon>
        <taxon>Xylariomycetidae</taxon>
        <taxon>Xylariales</taxon>
        <taxon>Xylariales incertae sedis</taxon>
        <taxon>Monosporascus</taxon>
    </lineage>
</organism>
<dbReference type="Gene3D" id="1.10.357.50">
    <property type="match status" value="1"/>
</dbReference>
<dbReference type="PANTHER" id="PTHR21292:SF1">
    <property type="entry name" value="EXOCYST COMPLEX COMPONENT 3"/>
    <property type="match status" value="1"/>
</dbReference>
<comment type="caution">
    <text evidence="5">The sequence shown here is derived from an EMBL/GenBank/DDBJ whole genome shotgun (WGS) entry which is preliminary data.</text>
</comment>
<dbReference type="Pfam" id="PF06046">
    <property type="entry name" value="Sec6"/>
    <property type="match status" value="1"/>
</dbReference>